<evidence type="ECO:0000313" key="10">
    <source>
        <dbReference type="EMBL" id="SEW19116.1"/>
    </source>
</evidence>
<dbReference type="InterPro" id="IPR008972">
    <property type="entry name" value="Cupredoxin"/>
</dbReference>
<feature type="transmembrane region" description="Helical" evidence="8">
    <location>
        <begin position="322"/>
        <end position="340"/>
    </location>
</feature>
<protein>
    <submittedName>
        <fullName evidence="10">Plastocyanin</fullName>
    </submittedName>
</protein>
<dbReference type="PANTHER" id="PTHR34192">
    <property type="entry name" value="PLASTOCYANIN MAJOR ISOFORM, CHLOROPLASTIC-RELATED"/>
    <property type="match status" value="1"/>
</dbReference>
<dbReference type="InterPro" id="IPR028871">
    <property type="entry name" value="BlueCu_1_BS"/>
</dbReference>
<dbReference type="InterPro" id="IPR000923">
    <property type="entry name" value="BlueCu_1"/>
</dbReference>
<dbReference type="PROSITE" id="PS51318">
    <property type="entry name" value="TAT"/>
    <property type="match status" value="1"/>
</dbReference>
<dbReference type="PANTHER" id="PTHR34192:SF10">
    <property type="entry name" value="PLASTOCYANIN MAJOR ISOFORM, CHLOROPLASTIC-RELATED"/>
    <property type="match status" value="1"/>
</dbReference>
<dbReference type="EMBL" id="FOJA01000001">
    <property type="protein sequence ID" value="SEW19116.1"/>
    <property type="molecule type" value="Genomic_DNA"/>
</dbReference>
<evidence type="ECO:0000313" key="11">
    <source>
        <dbReference type="Proteomes" id="UP000198518"/>
    </source>
</evidence>
<dbReference type="Gene3D" id="2.60.40.420">
    <property type="entry name" value="Cupredoxins - blue copper proteins"/>
    <property type="match status" value="2"/>
</dbReference>
<keyword evidence="4" id="KW-0249">Electron transport</keyword>
<evidence type="ECO:0000259" key="9">
    <source>
        <dbReference type="Pfam" id="PF00127"/>
    </source>
</evidence>
<gene>
    <name evidence="10" type="ORF">SAMN04487945_2058</name>
</gene>
<dbReference type="RefSeq" id="WP_089670405.1">
    <property type="nucleotide sequence ID" value="NZ_FOJA01000001.1"/>
</dbReference>
<sequence length="420" mass="43086">MTRLDTNTLSRRGVLRAAAGSATAVAAGAAATGTAAAQDYGGWFTGDAKGGGVGNYDGTTVDQTGQDEVTVEVGVDANGGSFGFGPAAVRVSPGTTVTFEWVSNTHNVIVEDQPEGADWGGEEEINNEGYSFSHTFETEGTYTYYCKPHLTAGMKGAIVVGGGGGGGSDAPTVEADYGNWFTGDADGGATGNFDGSTVDQTGQDEVTVEVGANANGGSFGFGPAAVRVSPGTTVTFEWVSNTHNVVVQSQPEGADWSGEEEINNEGYSFSHTFETPGVYTYYCKPHLTAGMKGAIVVGAAPGGSGGGDDGGTGQRAIPGSTLWTSVFAGGVLLAMLAPILSNYYRNRPPAGDSHSGDAGGETMDEIPEADEFEPETEIGHDDYDPVGTLSLVAIYFLILVGMWALTYFVEFLGNGPTIVG</sequence>
<keyword evidence="3 7" id="KW-0479">Metal-binding</keyword>
<keyword evidence="11" id="KW-1185">Reference proteome</keyword>
<evidence type="ECO:0000256" key="3">
    <source>
        <dbReference type="ARBA" id="ARBA00022723"/>
    </source>
</evidence>
<dbReference type="Proteomes" id="UP000198518">
    <property type="component" value="Unassembled WGS sequence"/>
</dbReference>
<evidence type="ECO:0000256" key="4">
    <source>
        <dbReference type="ARBA" id="ARBA00022982"/>
    </source>
</evidence>
<feature type="binding site" evidence="7">
    <location>
        <position position="243"/>
    </location>
    <ligand>
        <name>Cu cation</name>
        <dbReference type="ChEBI" id="CHEBI:23378"/>
    </ligand>
</feature>
<dbReference type="STRING" id="355548.SAMN04487945_2058"/>
<dbReference type="Pfam" id="PF00127">
    <property type="entry name" value="Copper-bind"/>
    <property type="match status" value="2"/>
</dbReference>
<feature type="domain" description="Blue (type 1) copper" evidence="9">
    <location>
        <begin position="72"/>
        <end position="160"/>
    </location>
</feature>
<dbReference type="PROSITE" id="PS00196">
    <property type="entry name" value="COPPER_BLUE"/>
    <property type="match status" value="2"/>
</dbReference>
<evidence type="ECO:0000256" key="8">
    <source>
        <dbReference type="SAM" id="Phobius"/>
    </source>
</evidence>
<dbReference type="GO" id="GO:0016020">
    <property type="term" value="C:membrane"/>
    <property type="evidence" value="ECO:0007669"/>
    <property type="project" value="UniProtKB-SubCell"/>
</dbReference>
<dbReference type="InterPro" id="IPR002387">
    <property type="entry name" value="Plastocyanin"/>
</dbReference>
<evidence type="ECO:0000256" key="1">
    <source>
        <dbReference type="ARBA" id="ARBA00004370"/>
    </source>
</evidence>
<feature type="binding site" evidence="7">
    <location>
        <position position="283"/>
    </location>
    <ligand>
        <name>Cu cation</name>
        <dbReference type="ChEBI" id="CHEBI:23378"/>
    </ligand>
</feature>
<keyword evidence="8" id="KW-0812">Transmembrane</keyword>
<dbReference type="InterPro" id="IPR006311">
    <property type="entry name" value="TAT_signal"/>
</dbReference>
<keyword evidence="8" id="KW-1133">Transmembrane helix</keyword>
<dbReference type="CDD" id="cd04220">
    <property type="entry name" value="Halocyanin"/>
    <property type="match status" value="2"/>
</dbReference>
<evidence type="ECO:0000256" key="5">
    <source>
        <dbReference type="ARBA" id="ARBA00023008"/>
    </source>
</evidence>
<organism evidence="10 11">
    <name type="scientific">Halobacterium jilantaiense</name>
    <dbReference type="NCBI Taxonomy" id="355548"/>
    <lineage>
        <taxon>Archaea</taxon>
        <taxon>Methanobacteriati</taxon>
        <taxon>Methanobacteriota</taxon>
        <taxon>Stenosarchaea group</taxon>
        <taxon>Halobacteria</taxon>
        <taxon>Halobacteriales</taxon>
        <taxon>Halobacteriaceae</taxon>
        <taxon>Halobacterium</taxon>
    </lineage>
</organism>
<proteinExistence type="predicted"/>
<dbReference type="SUPFAM" id="SSF49503">
    <property type="entry name" value="Cupredoxins"/>
    <property type="match status" value="2"/>
</dbReference>
<evidence type="ECO:0000256" key="7">
    <source>
        <dbReference type="PIRSR" id="PIRSR602387-1"/>
    </source>
</evidence>
<dbReference type="InterPro" id="IPR017533">
    <property type="entry name" value="Halocyanin"/>
</dbReference>
<dbReference type="PRINTS" id="PR00157">
    <property type="entry name" value="PLASTOCYANIN"/>
</dbReference>
<comment type="subcellular location">
    <subcellularLocation>
        <location evidence="1">Membrane</location>
    </subcellularLocation>
</comment>
<keyword evidence="6 8" id="KW-0472">Membrane</keyword>
<feature type="binding site" evidence="7">
    <location>
        <position position="291"/>
    </location>
    <ligand>
        <name>Cu cation</name>
        <dbReference type="ChEBI" id="CHEBI:23378"/>
    </ligand>
</feature>
<dbReference type="OrthoDB" id="194564at2157"/>
<evidence type="ECO:0000256" key="6">
    <source>
        <dbReference type="ARBA" id="ARBA00023136"/>
    </source>
</evidence>
<accession>A0A1I0PX58</accession>
<keyword evidence="5 7" id="KW-0186">Copper</keyword>
<dbReference type="NCBIfam" id="TIGR03102">
    <property type="entry name" value="halo_cynanin"/>
    <property type="match status" value="2"/>
</dbReference>
<feature type="transmembrane region" description="Helical" evidence="8">
    <location>
        <begin position="389"/>
        <end position="409"/>
    </location>
</feature>
<comment type="cofactor">
    <cofactor evidence="7">
        <name>Cu(2+)</name>
        <dbReference type="ChEBI" id="CHEBI:29036"/>
    </cofactor>
    <text evidence="7">The crystal structure with reduced Cu(1+) has also been determined.</text>
</comment>
<evidence type="ECO:0000256" key="2">
    <source>
        <dbReference type="ARBA" id="ARBA00022448"/>
    </source>
</evidence>
<dbReference type="GO" id="GO:0009055">
    <property type="term" value="F:electron transfer activity"/>
    <property type="evidence" value="ECO:0007669"/>
    <property type="project" value="InterPro"/>
</dbReference>
<dbReference type="GO" id="GO:0005507">
    <property type="term" value="F:copper ion binding"/>
    <property type="evidence" value="ECO:0007669"/>
    <property type="project" value="InterPro"/>
</dbReference>
<dbReference type="AlphaFoldDB" id="A0A1I0PX58"/>
<feature type="binding site" evidence="7">
    <location>
        <position position="286"/>
    </location>
    <ligand>
        <name>Cu cation</name>
        <dbReference type="ChEBI" id="CHEBI:23378"/>
    </ligand>
</feature>
<reference evidence="10 11" key="1">
    <citation type="submission" date="2016-10" db="EMBL/GenBank/DDBJ databases">
        <authorList>
            <person name="de Groot N.N."/>
        </authorList>
    </citation>
    <scope>NUCLEOTIDE SEQUENCE [LARGE SCALE GENOMIC DNA]</scope>
    <source>
        <strain evidence="10 11">CGMCC 1.5337</strain>
    </source>
</reference>
<feature type="domain" description="Blue (type 1) copper" evidence="9">
    <location>
        <begin position="209"/>
        <end position="297"/>
    </location>
</feature>
<keyword evidence="2" id="KW-0813">Transport</keyword>
<name>A0A1I0PX58_9EURY</name>